<evidence type="ECO:0000313" key="2">
    <source>
        <dbReference type="WBParaSite" id="JU765_v2.g16488.t1"/>
    </source>
</evidence>
<proteinExistence type="predicted"/>
<accession>A0AC34QI28</accession>
<dbReference type="Proteomes" id="UP000887576">
    <property type="component" value="Unplaced"/>
</dbReference>
<protein>
    <submittedName>
        <fullName evidence="2">Branched-chain-amino-acid aminotransferase</fullName>
    </submittedName>
</protein>
<evidence type="ECO:0000313" key="1">
    <source>
        <dbReference type="Proteomes" id="UP000887576"/>
    </source>
</evidence>
<name>A0AC34QI28_9BILA</name>
<organism evidence="1 2">
    <name type="scientific">Panagrolaimus sp. JU765</name>
    <dbReference type="NCBI Taxonomy" id="591449"/>
    <lineage>
        <taxon>Eukaryota</taxon>
        <taxon>Metazoa</taxon>
        <taxon>Ecdysozoa</taxon>
        <taxon>Nematoda</taxon>
        <taxon>Chromadorea</taxon>
        <taxon>Rhabditida</taxon>
        <taxon>Tylenchina</taxon>
        <taxon>Panagrolaimomorpha</taxon>
        <taxon>Panagrolaimoidea</taxon>
        <taxon>Panagrolaimidae</taxon>
        <taxon>Panagrolaimus</taxon>
    </lineage>
</organism>
<reference evidence="2" key="1">
    <citation type="submission" date="2022-11" db="UniProtKB">
        <authorList>
            <consortium name="WormBaseParasite"/>
        </authorList>
    </citation>
    <scope>IDENTIFICATION</scope>
</reference>
<sequence length="404" mass="45682">MKLSTPKVLRIISRGFKTNVIAPTTVPDKPESFYYRDLELIKAKASQMKVKPETLDGIKFGHCFADHMMEADWDYQKGWTHPIVSPLHNFQMHPGAKVLHYAIELFEGMKAYRGVDNRIRIFRPDKNMERMRRTAARAALPDFDSEELIQIICELVKLDKEWVPYSSTASLYIRPTMIGTDPTLGVADSHQAKLYVLTGPAGAYYPTGFKPVSLLADPEFVRAFPGGVGGFKMGCNYAPTILIGKMASAMGCQQVLWLYDNDEKLTEVGTMNIFVLWKNEQGELELVTPPLSDGLILPGVTRDSVVDIAKSWNEFKVTEAYPTMEQIKRGIKEKRVLQIFGAGTACIVSPVGRILYKNKETHEYENLIIPTMESTPNVMQRLYDTIVDIQYGRIDYPGWTRLVV</sequence>
<dbReference type="WBParaSite" id="JU765_v2.g16488.t1">
    <property type="protein sequence ID" value="JU765_v2.g16488.t1"/>
    <property type="gene ID" value="JU765_v2.g16488"/>
</dbReference>